<keyword evidence="3" id="KW-1185">Reference proteome</keyword>
<dbReference type="EMBL" id="LGSS01000004">
    <property type="protein sequence ID" value="KNF09079.1"/>
    <property type="molecule type" value="Genomic_DNA"/>
</dbReference>
<gene>
    <name evidence="2" type="ORF">CLPU_4c01250</name>
</gene>
<feature type="transmembrane region" description="Helical" evidence="1">
    <location>
        <begin position="68"/>
        <end position="90"/>
    </location>
</feature>
<evidence type="ECO:0000256" key="1">
    <source>
        <dbReference type="SAM" id="Phobius"/>
    </source>
</evidence>
<evidence type="ECO:0000313" key="2">
    <source>
        <dbReference type="EMBL" id="KNF09079.1"/>
    </source>
</evidence>
<dbReference type="AlphaFoldDB" id="A0A0L0WC77"/>
<accession>A0A0L0WC77</accession>
<evidence type="ECO:0000313" key="3">
    <source>
        <dbReference type="Proteomes" id="UP000037267"/>
    </source>
</evidence>
<feature type="transmembrane region" description="Helical" evidence="1">
    <location>
        <begin position="7"/>
        <end position="26"/>
    </location>
</feature>
<organism evidence="2 3">
    <name type="scientific">Gottschalkia purinilytica</name>
    <name type="common">Clostridium purinilyticum</name>
    <dbReference type="NCBI Taxonomy" id="1503"/>
    <lineage>
        <taxon>Bacteria</taxon>
        <taxon>Bacillati</taxon>
        <taxon>Bacillota</taxon>
        <taxon>Tissierellia</taxon>
        <taxon>Tissierellales</taxon>
        <taxon>Gottschalkiaceae</taxon>
        <taxon>Gottschalkia</taxon>
    </lineage>
</organism>
<feature type="transmembrane region" description="Helical" evidence="1">
    <location>
        <begin position="38"/>
        <end position="56"/>
    </location>
</feature>
<name>A0A0L0WC77_GOTPU</name>
<keyword evidence="1" id="KW-0812">Transmembrane</keyword>
<comment type="caution">
    <text evidence="2">The sequence shown here is derived from an EMBL/GenBank/DDBJ whole genome shotgun (WGS) entry which is preliminary data.</text>
</comment>
<protein>
    <submittedName>
        <fullName evidence="2">Uncharacterized protein</fullName>
    </submittedName>
</protein>
<proteinExistence type="predicted"/>
<reference evidence="3" key="1">
    <citation type="submission" date="2015-07" db="EMBL/GenBank/DDBJ databases">
        <title>Draft genome sequence of the purine-degrading Gottschalkia purinilyticum DSM 1384 (formerly Clostridium purinilyticum).</title>
        <authorList>
            <person name="Poehlein A."/>
            <person name="Schiel-Bengelsdorf B."/>
            <person name="Bengelsdorf F.R."/>
            <person name="Daniel R."/>
            <person name="Duerre P."/>
        </authorList>
    </citation>
    <scope>NUCLEOTIDE SEQUENCE [LARGE SCALE GENOMIC DNA]</scope>
    <source>
        <strain evidence="3">DSM 1384</strain>
    </source>
</reference>
<sequence length="98" mass="11648">MKNDLNKFLNTLFIILCLILCSIYIYLKLFTNIRTKELSMYIIMFFTSGNIFLSIFKTWHENKNRLNFVLFSCEILVVLSPTLLITSYFYNILVSEII</sequence>
<keyword evidence="1" id="KW-1133">Transmembrane helix</keyword>
<dbReference type="Proteomes" id="UP000037267">
    <property type="component" value="Unassembled WGS sequence"/>
</dbReference>
<keyword evidence="1" id="KW-0472">Membrane</keyword>